<dbReference type="RefSeq" id="WP_136348275.1">
    <property type="nucleotide sequence ID" value="NZ_SSOC01000004.1"/>
</dbReference>
<evidence type="ECO:0000259" key="4">
    <source>
        <dbReference type="PROSITE" id="PS50893"/>
    </source>
</evidence>
<dbReference type="InterPro" id="IPR015854">
    <property type="entry name" value="ABC_transpr_LolD-like"/>
</dbReference>
<dbReference type="GO" id="GO:0005886">
    <property type="term" value="C:plasma membrane"/>
    <property type="evidence" value="ECO:0007669"/>
    <property type="project" value="TreeGrafter"/>
</dbReference>
<name>A0A4S4AY36_9RHOO</name>
<dbReference type="OrthoDB" id="9802264at2"/>
<accession>A0A4S4AY36</accession>
<dbReference type="GO" id="GO:0016887">
    <property type="term" value="F:ATP hydrolysis activity"/>
    <property type="evidence" value="ECO:0007669"/>
    <property type="project" value="InterPro"/>
</dbReference>
<dbReference type="SUPFAM" id="SSF52540">
    <property type="entry name" value="P-loop containing nucleoside triphosphate hydrolases"/>
    <property type="match status" value="1"/>
</dbReference>
<dbReference type="GO" id="GO:0005524">
    <property type="term" value="F:ATP binding"/>
    <property type="evidence" value="ECO:0007669"/>
    <property type="project" value="UniProtKB-KW"/>
</dbReference>
<dbReference type="Proteomes" id="UP000308430">
    <property type="component" value="Unassembled WGS sequence"/>
</dbReference>
<sequence length="269" mass="29284">MNAPSPAAPAAAPVRVEQAAVAYGARRVLDGIDLSIAPGERVAVIGPSGAGKTTLFRLIAGLVKPAEGRVHTLGRDTAALAGRRLARLRREVGFLHQQDNLVPQLRVVHNVLMGRLGHWWLPRALLSLLWPQDIGRARAALARVELADKLWALPDELSGGQQQRVAVARLMVQQPRLVLADEPVSALDLRLGREIIALLCGMAARDGVTLLVNLHTLDLLQGHFDRVVALRAGQLFWQGAPAQISQHLLRELYGAEYRALHLDEMELPA</sequence>
<reference evidence="5 6" key="1">
    <citation type="submission" date="2019-04" db="EMBL/GenBank/DDBJ databases">
        <title>Azoarcus nasutitermitis sp. nov. isolated from termite nest.</title>
        <authorList>
            <person name="Lin S.-Y."/>
            <person name="Hameed A."/>
            <person name="Hsu Y.-H."/>
            <person name="Young C.-C."/>
        </authorList>
    </citation>
    <scope>NUCLEOTIDE SEQUENCE [LARGE SCALE GENOMIC DNA]</scope>
    <source>
        <strain evidence="5 6">CC-YHH838</strain>
    </source>
</reference>
<feature type="domain" description="ABC transporter" evidence="4">
    <location>
        <begin position="14"/>
        <end position="257"/>
    </location>
</feature>
<dbReference type="InterPro" id="IPR003593">
    <property type="entry name" value="AAA+_ATPase"/>
</dbReference>
<organism evidence="5 6">
    <name type="scientific">Pseudothauera nasutitermitis</name>
    <dbReference type="NCBI Taxonomy" id="2565930"/>
    <lineage>
        <taxon>Bacteria</taxon>
        <taxon>Pseudomonadati</taxon>
        <taxon>Pseudomonadota</taxon>
        <taxon>Betaproteobacteria</taxon>
        <taxon>Rhodocyclales</taxon>
        <taxon>Zoogloeaceae</taxon>
        <taxon>Pseudothauera</taxon>
    </lineage>
</organism>
<evidence type="ECO:0000313" key="6">
    <source>
        <dbReference type="Proteomes" id="UP000308430"/>
    </source>
</evidence>
<evidence type="ECO:0000313" key="5">
    <source>
        <dbReference type="EMBL" id="THF64556.1"/>
    </source>
</evidence>
<dbReference type="InterPro" id="IPR017871">
    <property type="entry name" value="ABC_transporter-like_CS"/>
</dbReference>
<dbReference type="GO" id="GO:0022857">
    <property type="term" value="F:transmembrane transporter activity"/>
    <property type="evidence" value="ECO:0007669"/>
    <property type="project" value="TreeGrafter"/>
</dbReference>
<protein>
    <submittedName>
        <fullName evidence="5">ATP-binding cassette domain-containing protein</fullName>
    </submittedName>
</protein>
<dbReference type="EMBL" id="SSOC01000004">
    <property type="protein sequence ID" value="THF64556.1"/>
    <property type="molecule type" value="Genomic_DNA"/>
</dbReference>
<dbReference type="InterPro" id="IPR027417">
    <property type="entry name" value="P-loop_NTPase"/>
</dbReference>
<keyword evidence="1" id="KW-1003">Cell membrane</keyword>
<dbReference type="AlphaFoldDB" id="A0A4S4AY36"/>
<dbReference type="SMART" id="SM00382">
    <property type="entry name" value="AAA"/>
    <property type="match status" value="1"/>
</dbReference>
<keyword evidence="6" id="KW-1185">Reference proteome</keyword>
<keyword evidence="3 5" id="KW-0067">ATP-binding</keyword>
<dbReference type="Pfam" id="PF00005">
    <property type="entry name" value="ABC_tran"/>
    <property type="match status" value="1"/>
</dbReference>
<proteinExistence type="predicted"/>
<dbReference type="Gene3D" id="3.40.50.300">
    <property type="entry name" value="P-loop containing nucleotide triphosphate hydrolases"/>
    <property type="match status" value="1"/>
</dbReference>
<comment type="caution">
    <text evidence="5">The sequence shown here is derived from an EMBL/GenBank/DDBJ whole genome shotgun (WGS) entry which is preliminary data.</text>
</comment>
<keyword evidence="2" id="KW-0547">Nucleotide-binding</keyword>
<dbReference type="PANTHER" id="PTHR24220">
    <property type="entry name" value="IMPORT ATP-BINDING PROTEIN"/>
    <property type="match status" value="1"/>
</dbReference>
<dbReference type="InterPro" id="IPR003439">
    <property type="entry name" value="ABC_transporter-like_ATP-bd"/>
</dbReference>
<dbReference type="PANTHER" id="PTHR24220:SF659">
    <property type="entry name" value="TRANSPORTER, PUTATIVE-RELATED"/>
    <property type="match status" value="1"/>
</dbReference>
<dbReference type="PROSITE" id="PS50893">
    <property type="entry name" value="ABC_TRANSPORTER_2"/>
    <property type="match status" value="1"/>
</dbReference>
<dbReference type="PROSITE" id="PS00211">
    <property type="entry name" value="ABC_TRANSPORTER_1"/>
    <property type="match status" value="1"/>
</dbReference>
<evidence type="ECO:0000256" key="3">
    <source>
        <dbReference type="ARBA" id="ARBA00022840"/>
    </source>
</evidence>
<keyword evidence="1" id="KW-0472">Membrane</keyword>
<evidence type="ECO:0000256" key="2">
    <source>
        <dbReference type="ARBA" id="ARBA00022741"/>
    </source>
</evidence>
<gene>
    <name evidence="5" type="ORF">E6C76_10855</name>
</gene>
<evidence type="ECO:0000256" key="1">
    <source>
        <dbReference type="ARBA" id="ARBA00022475"/>
    </source>
</evidence>